<feature type="compositionally biased region" description="Polar residues" evidence="1">
    <location>
        <begin position="1"/>
        <end position="12"/>
    </location>
</feature>
<dbReference type="Proteomes" id="UP000299102">
    <property type="component" value="Unassembled WGS sequence"/>
</dbReference>
<evidence type="ECO:0000313" key="3">
    <source>
        <dbReference type="Proteomes" id="UP000299102"/>
    </source>
</evidence>
<accession>A0A4C1TQB5</accession>
<comment type="caution">
    <text evidence="2">The sequence shown here is derived from an EMBL/GenBank/DDBJ whole genome shotgun (WGS) entry which is preliminary data.</text>
</comment>
<protein>
    <submittedName>
        <fullName evidence="2">Uncharacterized protein</fullName>
    </submittedName>
</protein>
<organism evidence="2 3">
    <name type="scientific">Eumeta variegata</name>
    <name type="common">Bagworm moth</name>
    <name type="synonym">Eumeta japonica</name>
    <dbReference type="NCBI Taxonomy" id="151549"/>
    <lineage>
        <taxon>Eukaryota</taxon>
        <taxon>Metazoa</taxon>
        <taxon>Ecdysozoa</taxon>
        <taxon>Arthropoda</taxon>
        <taxon>Hexapoda</taxon>
        <taxon>Insecta</taxon>
        <taxon>Pterygota</taxon>
        <taxon>Neoptera</taxon>
        <taxon>Endopterygota</taxon>
        <taxon>Lepidoptera</taxon>
        <taxon>Glossata</taxon>
        <taxon>Ditrysia</taxon>
        <taxon>Tineoidea</taxon>
        <taxon>Psychidae</taxon>
        <taxon>Oiketicinae</taxon>
        <taxon>Eumeta</taxon>
    </lineage>
</organism>
<dbReference type="OrthoDB" id="8029752at2759"/>
<dbReference type="SUPFAM" id="SSF81995">
    <property type="entry name" value="beta-sandwich domain of Sec23/24"/>
    <property type="match status" value="1"/>
</dbReference>
<sequence>MNELLTHSKTLIQHQQTQHTHPHQHHTHQQHHQYQQQQQQQQQQMVHKSLDNDDDTDDGIIYMPGPSSSKKKPFYMPASSHSIDMEEPSSVIDAEEQIEPELEEDYDEDIPPIDLSKPPSVSSFVNKIRTEKEVQINAEGKSITVTTIL</sequence>
<keyword evidence="3" id="KW-1185">Reference proteome</keyword>
<gene>
    <name evidence="2" type="ORF">EVAR_71534_1</name>
</gene>
<evidence type="ECO:0000313" key="2">
    <source>
        <dbReference type="EMBL" id="GBP16181.1"/>
    </source>
</evidence>
<name>A0A4C1TQB5_EUMVA</name>
<feature type="region of interest" description="Disordered" evidence="1">
    <location>
        <begin position="1"/>
        <end position="91"/>
    </location>
</feature>
<feature type="compositionally biased region" description="Basic residues" evidence="1">
    <location>
        <begin position="20"/>
        <end position="31"/>
    </location>
</feature>
<feature type="compositionally biased region" description="Low complexity" evidence="1">
    <location>
        <begin position="32"/>
        <end position="44"/>
    </location>
</feature>
<evidence type="ECO:0000256" key="1">
    <source>
        <dbReference type="SAM" id="MobiDB-lite"/>
    </source>
</evidence>
<dbReference type="AlphaFoldDB" id="A0A4C1TQB5"/>
<reference evidence="2 3" key="1">
    <citation type="journal article" date="2019" name="Commun. Biol.">
        <title>The bagworm genome reveals a unique fibroin gene that provides high tensile strength.</title>
        <authorList>
            <person name="Kono N."/>
            <person name="Nakamura H."/>
            <person name="Ohtoshi R."/>
            <person name="Tomita M."/>
            <person name="Numata K."/>
            <person name="Arakawa K."/>
        </authorList>
    </citation>
    <scope>NUCLEOTIDE SEQUENCE [LARGE SCALE GENOMIC DNA]</scope>
</reference>
<proteinExistence type="predicted"/>
<dbReference type="EMBL" id="BGZK01005970">
    <property type="protein sequence ID" value="GBP16181.1"/>
    <property type="molecule type" value="Genomic_DNA"/>
</dbReference>